<dbReference type="EMBL" id="CP071448">
    <property type="protein sequence ID" value="QSW90720.1"/>
    <property type="molecule type" value="Genomic_DNA"/>
</dbReference>
<evidence type="ECO:0008006" key="3">
    <source>
        <dbReference type="Google" id="ProtNLM"/>
    </source>
</evidence>
<keyword evidence="2" id="KW-1185">Reference proteome</keyword>
<gene>
    <name evidence="1" type="ORF">J0383_07890</name>
</gene>
<dbReference type="Proteomes" id="UP000663440">
    <property type="component" value="Chromosome"/>
</dbReference>
<evidence type="ECO:0000313" key="1">
    <source>
        <dbReference type="EMBL" id="QSW90720.1"/>
    </source>
</evidence>
<dbReference type="RefSeq" id="WP_207297869.1">
    <property type="nucleotide sequence ID" value="NZ_CP071448.1"/>
</dbReference>
<sequence length="86" mass="10440">MKKFDLEKQFDFYLEKVNLKKENLSDIQLQETKRAFYAGVAQMWRMFVEIADMPEENCDEIFNDIDDQLAIFWCDETISTDFRKMH</sequence>
<protein>
    <recommendedName>
        <fullName evidence="3">Phage protein</fullName>
    </recommendedName>
</protein>
<organism evidence="1 2">
    <name type="scientific">Flavobacterium endoglycinae</name>
    <dbReference type="NCBI Taxonomy" id="2816357"/>
    <lineage>
        <taxon>Bacteria</taxon>
        <taxon>Pseudomonadati</taxon>
        <taxon>Bacteroidota</taxon>
        <taxon>Flavobacteriia</taxon>
        <taxon>Flavobacteriales</taxon>
        <taxon>Flavobacteriaceae</taxon>
        <taxon>Flavobacterium</taxon>
    </lineage>
</organism>
<proteinExistence type="predicted"/>
<evidence type="ECO:0000313" key="2">
    <source>
        <dbReference type="Proteomes" id="UP000663440"/>
    </source>
</evidence>
<accession>A0ABX7QI07</accession>
<name>A0ABX7QI07_9FLAO</name>
<reference evidence="1 2" key="1">
    <citation type="submission" date="2021-03" db="EMBL/GenBank/DDBJ databases">
        <title>Flavobacterium kribbensis sp. nov, an endophytic bacteria, isolated from soybean.</title>
        <authorList>
            <person name="Lee J."/>
            <person name="Seo J."/>
        </authorList>
    </citation>
    <scope>NUCLEOTIDE SEQUENCE [LARGE SCALE GENOMIC DNA]</scope>
    <source>
        <strain evidence="1 2">BB8</strain>
    </source>
</reference>